<keyword evidence="3" id="KW-1133">Transmembrane helix</keyword>
<evidence type="ECO:0000313" key="5">
    <source>
        <dbReference type="EMBL" id="MBW90515.1"/>
    </source>
</evidence>
<evidence type="ECO:0000256" key="4">
    <source>
        <dbReference type="ARBA" id="ARBA00023136"/>
    </source>
</evidence>
<proteinExistence type="predicted"/>
<keyword evidence="4" id="KW-0472">Membrane</keyword>
<dbReference type="AlphaFoldDB" id="A0A2P2JAJ8"/>
<keyword evidence="2" id="KW-0812">Transmembrane</keyword>
<dbReference type="PANTHER" id="PTHR15371">
    <property type="entry name" value="TIM23"/>
    <property type="match status" value="1"/>
</dbReference>
<evidence type="ECO:0000256" key="3">
    <source>
        <dbReference type="ARBA" id="ARBA00022989"/>
    </source>
</evidence>
<organism evidence="5">
    <name type="scientific">Rhizophora mucronata</name>
    <name type="common">Asiatic mangrove</name>
    <dbReference type="NCBI Taxonomy" id="61149"/>
    <lineage>
        <taxon>Eukaryota</taxon>
        <taxon>Viridiplantae</taxon>
        <taxon>Streptophyta</taxon>
        <taxon>Embryophyta</taxon>
        <taxon>Tracheophyta</taxon>
        <taxon>Spermatophyta</taxon>
        <taxon>Magnoliopsida</taxon>
        <taxon>eudicotyledons</taxon>
        <taxon>Gunneridae</taxon>
        <taxon>Pentapetalae</taxon>
        <taxon>rosids</taxon>
        <taxon>fabids</taxon>
        <taxon>Malpighiales</taxon>
        <taxon>Rhizophoraceae</taxon>
        <taxon>Rhizophora</taxon>
    </lineage>
</organism>
<name>A0A2P2JAJ8_RHIMU</name>
<dbReference type="Pfam" id="PF02466">
    <property type="entry name" value="Tim17"/>
    <property type="match status" value="1"/>
</dbReference>
<accession>A0A2P2JAJ8</accession>
<dbReference type="EMBL" id="GGEC01010032">
    <property type="protein sequence ID" value="MBW90515.1"/>
    <property type="molecule type" value="Transcribed_RNA"/>
</dbReference>
<dbReference type="GO" id="GO:0030150">
    <property type="term" value="P:protein import into mitochondrial matrix"/>
    <property type="evidence" value="ECO:0007669"/>
    <property type="project" value="TreeGrafter"/>
</dbReference>
<dbReference type="GO" id="GO:0005744">
    <property type="term" value="C:TIM23 mitochondrial import inner membrane translocase complex"/>
    <property type="evidence" value="ECO:0007669"/>
    <property type="project" value="TreeGrafter"/>
</dbReference>
<evidence type="ECO:0000256" key="1">
    <source>
        <dbReference type="ARBA" id="ARBA00004141"/>
    </source>
</evidence>
<dbReference type="GO" id="GO:0008320">
    <property type="term" value="F:protein transmembrane transporter activity"/>
    <property type="evidence" value="ECO:0007669"/>
    <property type="project" value="TreeGrafter"/>
</dbReference>
<sequence>MAGAGEHKFRKYHPYQNLYNVQAQCLYNLPTSPEFLFHEEAAHHRRSWGENLQYYTGSGYLAGAILGGAKGSVEGIRAAEMGDSLKLKVSRVLNSVGRRVGNSGTVWGLWADVLWD</sequence>
<protein>
    <submittedName>
        <fullName evidence="5">Uncharacterized protein</fullName>
    </submittedName>
</protein>
<dbReference type="PANTHER" id="PTHR15371:SF24">
    <property type="entry name" value="MITOCHONDRIAL IMPORT INNER MEMBRANE TRANSLOCASE SUBUNIT TIM23-3"/>
    <property type="match status" value="1"/>
</dbReference>
<evidence type="ECO:0000256" key="2">
    <source>
        <dbReference type="ARBA" id="ARBA00022692"/>
    </source>
</evidence>
<reference evidence="5" key="1">
    <citation type="submission" date="2018-02" db="EMBL/GenBank/DDBJ databases">
        <title>Rhizophora mucronata_Transcriptome.</title>
        <authorList>
            <person name="Meera S.P."/>
            <person name="Sreeshan A."/>
            <person name="Augustine A."/>
        </authorList>
    </citation>
    <scope>NUCLEOTIDE SEQUENCE</scope>
    <source>
        <tissue evidence="5">Leaf</tissue>
    </source>
</reference>
<dbReference type="InterPro" id="IPR045238">
    <property type="entry name" value="Tim23-like"/>
</dbReference>
<comment type="subcellular location">
    <subcellularLocation>
        <location evidence="1">Membrane</location>
        <topology evidence="1">Multi-pass membrane protein</topology>
    </subcellularLocation>
</comment>